<dbReference type="EMBL" id="JAUIZM010000006">
    <property type="protein sequence ID" value="KAK1380949.1"/>
    <property type="molecule type" value="Genomic_DNA"/>
</dbReference>
<gene>
    <name evidence="6" type="ORF">POM88_027693</name>
</gene>
<organism evidence="6 7">
    <name type="scientific">Heracleum sosnowskyi</name>
    <dbReference type="NCBI Taxonomy" id="360622"/>
    <lineage>
        <taxon>Eukaryota</taxon>
        <taxon>Viridiplantae</taxon>
        <taxon>Streptophyta</taxon>
        <taxon>Embryophyta</taxon>
        <taxon>Tracheophyta</taxon>
        <taxon>Spermatophyta</taxon>
        <taxon>Magnoliopsida</taxon>
        <taxon>eudicotyledons</taxon>
        <taxon>Gunneridae</taxon>
        <taxon>Pentapetalae</taxon>
        <taxon>asterids</taxon>
        <taxon>campanulids</taxon>
        <taxon>Apiales</taxon>
        <taxon>Apiaceae</taxon>
        <taxon>Apioideae</taxon>
        <taxon>apioid superclade</taxon>
        <taxon>Tordylieae</taxon>
        <taxon>Tordyliinae</taxon>
        <taxon>Heracleum</taxon>
    </lineage>
</organism>
<keyword evidence="2" id="KW-0238">DNA-binding</keyword>
<dbReference type="AlphaFoldDB" id="A0AAD8I898"/>
<protein>
    <recommendedName>
        <fullName evidence="5">NAC domain-containing protein</fullName>
    </recommendedName>
</protein>
<dbReference type="Gene3D" id="2.170.150.80">
    <property type="entry name" value="NAC domain"/>
    <property type="match status" value="1"/>
</dbReference>
<keyword evidence="7" id="KW-1185">Reference proteome</keyword>
<dbReference type="PROSITE" id="PS51005">
    <property type="entry name" value="NAC"/>
    <property type="match status" value="1"/>
</dbReference>
<evidence type="ECO:0000259" key="5">
    <source>
        <dbReference type="PROSITE" id="PS51005"/>
    </source>
</evidence>
<dbReference type="GO" id="GO:0006355">
    <property type="term" value="P:regulation of DNA-templated transcription"/>
    <property type="evidence" value="ECO:0007669"/>
    <property type="project" value="InterPro"/>
</dbReference>
<name>A0AAD8I898_9APIA</name>
<dbReference type="SUPFAM" id="SSF101941">
    <property type="entry name" value="NAC domain"/>
    <property type="match status" value="1"/>
</dbReference>
<evidence type="ECO:0000256" key="2">
    <source>
        <dbReference type="ARBA" id="ARBA00023125"/>
    </source>
</evidence>
<feature type="domain" description="NAC" evidence="5">
    <location>
        <begin position="1"/>
        <end position="107"/>
    </location>
</feature>
<comment type="caution">
    <text evidence="6">The sequence shown here is derived from an EMBL/GenBank/DDBJ whole genome shotgun (WGS) entry which is preliminary data.</text>
</comment>
<dbReference type="InterPro" id="IPR003441">
    <property type="entry name" value="NAC-dom"/>
</dbReference>
<dbReference type="GO" id="GO:0003677">
    <property type="term" value="F:DNA binding"/>
    <property type="evidence" value="ECO:0007669"/>
    <property type="project" value="UniProtKB-KW"/>
</dbReference>
<evidence type="ECO:0000256" key="4">
    <source>
        <dbReference type="ARBA" id="ARBA00023242"/>
    </source>
</evidence>
<dbReference type="Proteomes" id="UP001237642">
    <property type="component" value="Unassembled WGS sequence"/>
</dbReference>
<keyword evidence="3" id="KW-0804">Transcription</keyword>
<sequence length="107" mass="12687">MIAAAHKEQFENRWYFFTKRKRKSGYGNRQNRAAGNGYWNPLPVVRNIFRAGENNEGIKIGRKIKLAYYKRDSMHQEGLRTDWEIDEYRLDGEDLPHDYSSAGTIRF</sequence>
<accession>A0AAD8I898</accession>
<evidence type="ECO:0000313" key="6">
    <source>
        <dbReference type="EMBL" id="KAK1380949.1"/>
    </source>
</evidence>
<keyword evidence="1" id="KW-0805">Transcription regulation</keyword>
<reference evidence="6" key="1">
    <citation type="submission" date="2023-02" db="EMBL/GenBank/DDBJ databases">
        <title>Genome of toxic invasive species Heracleum sosnowskyi carries increased number of genes despite the absence of recent whole-genome duplications.</title>
        <authorList>
            <person name="Schelkunov M."/>
            <person name="Shtratnikova V."/>
            <person name="Makarenko M."/>
            <person name="Klepikova A."/>
            <person name="Omelchenko D."/>
            <person name="Novikova G."/>
            <person name="Obukhova E."/>
            <person name="Bogdanov V."/>
            <person name="Penin A."/>
            <person name="Logacheva M."/>
        </authorList>
    </citation>
    <scope>NUCLEOTIDE SEQUENCE</scope>
    <source>
        <strain evidence="6">Hsosn_3</strain>
        <tissue evidence="6">Leaf</tissue>
    </source>
</reference>
<proteinExistence type="predicted"/>
<evidence type="ECO:0000256" key="3">
    <source>
        <dbReference type="ARBA" id="ARBA00023163"/>
    </source>
</evidence>
<reference evidence="6" key="2">
    <citation type="submission" date="2023-05" db="EMBL/GenBank/DDBJ databases">
        <authorList>
            <person name="Schelkunov M.I."/>
        </authorList>
    </citation>
    <scope>NUCLEOTIDE SEQUENCE</scope>
    <source>
        <strain evidence="6">Hsosn_3</strain>
        <tissue evidence="6">Leaf</tissue>
    </source>
</reference>
<evidence type="ECO:0000313" key="7">
    <source>
        <dbReference type="Proteomes" id="UP001237642"/>
    </source>
</evidence>
<dbReference type="PANTHER" id="PTHR31744">
    <property type="entry name" value="PROTEIN CUP-SHAPED COTYLEDON 2-RELATED"/>
    <property type="match status" value="1"/>
</dbReference>
<dbReference type="Pfam" id="PF02365">
    <property type="entry name" value="NAM"/>
    <property type="match status" value="1"/>
</dbReference>
<keyword evidence="4" id="KW-0539">Nucleus</keyword>
<dbReference type="InterPro" id="IPR036093">
    <property type="entry name" value="NAC_dom_sf"/>
</dbReference>
<evidence type="ECO:0000256" key="1">
    <source>
        <dbReference type="ARBA" id="ARBA00023015"/>
    </source>
</evidence>